<evidence type="ECO:0000313" key="2">
    <source>
        <dbReference type="Proteomes" id="UP000595814"/>
    </source>
</evidence>
<dbReference type="Proteomes" id="UP000595814">
    <property type="component" value="Chromosome"/>
</dbReference>
<organism evidence="1 2">
    <name type="scientific">Miniphocaeibacter halophilus</name>
    <dbReference type="NCBI Taxonomy" id="2931922"/>
    <lineage>
        <taxon>Bacteria</taxon>
        <taxon>Bacillati</taxon>
        <taxon>Bacillota</taxon>
        <taxon>Tissierellia</taxon>
        <taxon>Tissierellales</taxon>
        <taxon>Peptoniphilaceae</taxon>
        <taxon>Miniphocaeibacter</taxon>
    </lineage>
</organism>
<sequence>MKQNVDLINFKNSEDAHEVFDKLSNNPMKDNYTINQMVIVSKSNGKIIVEDIYDSGLDTRDDMIKGGLIGGLVGILSGPIGILLFSGLGVLIGNRMDIADATKNMSLIEQVGILVNEDEEAIILLIEEEIDGIDKEIEEYDHVLTRFKASEVQYEVEEAKELEKHLERETRYKIREQRTGERKAKVKKYRERITKEFDELKEKIKKRF</sequence>
<keyword evidence="2" id="KW-1185">Reference proteome</keyword>
<evidence type="ECO:0000313" key="1">
    <source>
        <dbReference type="EMBL" id="QQK08661.1"/>
    </source>
</evidence>
<protein>
    <submittedName>
        <fullName evidence="1">DUF1269 domain-containing protein</fullName>
    </submittedName>
</protein>
<proteinExistence type="predicted"/>
<dbReference type="EMBL" id="CP066744">
    <property type="protein sequence ID" value="QQK08661.1"/>
    <property type="molecule type" value="Genomic_DNA"/>
</dbReference>
<accession>A0AC61MSY3</accession>
<reference evidence="1 2" key="1">
    <citation type="journal article" date="2022" name="Int. J. Syst. Evol. Microbiol.">
        <title>Miniphocaeibacter halophilus sp. nov., an ammonium-tolerant acetate-producing bacterium isolated from a biogas system.</title>
        <authorList>
            <person name="Schnurer A."/>
            <person name="Singh A."/>
            <person name="Bi S."/>
            <person name="Qiao W."/>
            <person name="Westerholm M."/>
        </authorList>
    </citation>
    <scope>NUCLEOTIDE SEQUENCE [LARGE SCALE GENOMIC DNA]</scope>
    <source>
        <strain evidence="1 2">AMB_01</strain>
    </source>
</reference>
<name>A0AC61MSY3_9FIRM</name>
<gene>
    <name evidence="1" type="ORF">JFY71_03725</name>
</gene>